<protein>
    <recommendedName>
        <fullName evidence="4">Oxidation resistance protein 1</fullName>
    </recommendedName>
</protein>
<reference evidence="7" key="1">
    <citation type="submission" date="2021-01" db="EMBL/GenBank/DDBJ databases">
        <authorList>
            <person name="Corre E."/>
            <person name="Pelletier E."/>
            <person name="Niang G."/>
            <person name="Scheremetjew M."/>
            <person name="Finn R."/>
            <person name="Kale V."/>
            <person name="Holt S."/>
            <person name="Cochrane G."/>
            <person name="Meng A."/>
            <person name="Brown T."/>
            <person name="Cohen L."/>
        </authorList>
    </citation>
    <scope>NUCLEOTIDE SEQUENCE</scope>
    <source>
        <strain evidence="7">CCMP1756</strain>
    </source>
</reference>
<evidence type="ECO:0000256" key="1">
    <source>
        <dbReference type="ARBA" id="ARBA00004173"/>
    </source>
</evidence>
<dbReference type="OrthoDB" id="26679at2759"/>
<dbReference type="InterPro" id="IPR006571">
    <property type="entry name" value="TLDc_dom"/>
</dbReference>
<dbReference type="SMART" id="SM00584">
    <property type="entry name" value="TLDc"/>
    <property type="match status" value="1"/>
</dbReference>
<evidence type="ECO:0000313" key="8">
    <source>
        <dbReference type="EMBL" id="CAH0375567.1"/>
    </source>
</evidence>
<evidence type="ECO:0000313" key="9">
    <source>
        <dbReference type="Proteomes" id="UP000789595"/>
    </source>
</evidence>
<keyword evidence="9" id="KW-1185">Reference proteome</keyword>
<dbReference type="PANTHER" id="PTHR23354:SF62">
    <property type="entry name" value="MUSTARD, ISOFORM V"/>
    <property type="match status" value="1"/>
</dbReference>
<feature type="compositionally biased region" description="Pro residues" evidence="5">
    <location>
        <begin position="44"/>
        <end position="60"/>
    </location>
</feature>
<dbReference type="AlphaFoldDB" id="A0A7S3ZWS0"/>
<organism evidence="7">
    <name type="scientific">Pelagomonas calceolata</name>
    <dbReference type="NCBI Taxonomy" id="35677"/>
    <lineage>
        <taxon>Eukaryota</taxon>
        <taxon>Sar</taxon>
        <taxon>Stramenopiles</taxon>
        <taxon>Ochrophyta</taxon>
        <taxon>Pelagophyceae</taxon>
        <taxon>Pelagomonadales</taxon>
        <taxon>Pelagomonadaceae</taxon>
        <taxon>Pelagomonas</taxon>
    </lineage>
</organism>
<name>A0A7S3ZWS0_9STRA</name>
<feature type="region of interest" description="Disordered" evidence="5">
    <location>
        <begin position="1"/>
        <end position="66"/>
    </location>
</feature>
<evidence type="ECO:0000256" key="5">
    <source>
        <dbReference type="SAM" id="MobiDB-lite"/>
    </source>
</evidence>
<accession>A0A7S3ZWS0</accession>
<dbReference type="PANTHER" id="PTHR23354">
    <property type="entry name" value="NUCLEOLAR PROTEIN 7/ESTROGEN RECEPTOR COACTIVATOR-RELATED"/>
    <property type="match status" value="1"/>
</dbReference>
<reference evidence="8" key="2">
    <citation type="submission" date="2021-11" db="EMBL/GenBank/DDBJ databases">
        <authorList>
            <consortium name="Genoscope - CEA"/>
            <person name="William W."/>
        </authorList>
    </citation>
    <scope>NUCLEOTIDE SEQUENCE</scope>
</reference>
<dbReference type="EMBL" id="CAKKNE010000005">
    <property type="protein sequence ID" value="CAH0375567.1"/>
    <property type="molecule type" value="Genomic_DNA"/>
</dbReference>
<feature type="compositionally biased region" description="Low complexity" evidence="5">
    <location>
        <begin position="24"/>
        <end position="43"/>
    </location>
</feature>
<gene>
    <name evidence="7" type="ORF">PCAL00307_LOCUS11946</name>
    <name evidence="8" type="ORF">PECAL_5P00980</name>
</gene>
<evidence type="ECO:0000259" key="6">
    <source>
        <dbReference type="PROSITE" id="PS51886"/>
    </source>
</evidence>
<feature type="domain" description="TLDc" evidence="6">
    <location>
        <begin position="75"/>
        <end position="258"/>
    </location>
</feature>
<dbReference type="PROSITE" id="PS51886">
    <property type="entry name" value="TLDC"/>
    <property type="match status" value="1"/>
</dbReference>
<evidence type="ECO:0000256" key="4">
    <source>
        <dbReference type="ARBA" id="ARBA00040604"/>
    </source>
</evidence>
<sequence>MDATTQQPTDSSPPPPPPPKKSSHPSLSDLASSIASKLSLSSSKPPPPPPPRPPRSPPMKRPPESPVARLLAKSHILDDALAAALSNKLPDTLKGYNLKLLYSLQQHGADPGTFYARCQFDHRTLIAIQTTRGEVFGGYMTMPWRPSEEYYGTGQSFLWRKTNKCDIKRPGSLLRGFSSSPRQKRITNVEVYGWTGNNSYFALCSDRSVAMGGGGSFGFLVEEDFSRGTSGTSETYNNPQLSSAPDFEVVNFECWGFTTCATVEELSRESPLRARPVVKAQAQLRR</sequence>
<comment type="similarity">
    <text evidence="2">Belongs to the OXR1 family.</text>
</comment>
<dbReference type="GO" id="GO:0005739">
    <property type="term" value="C:mitochondrion"/>
    <property type="evidence" value="ECO:0007669"/>
    <property type="project" value="UniProtKB-SubCell"/>
</dbReference>
<proteinExistence type="inferred from homology"/>
<feature type="compositionally biased region" description="Pro residues" evidence="5">
    <location>
        <begin position="11"/>
        <end position="20"/>
    </location>
</feature>
<comment type="subcellular location">
    <subcellularLocation>
        <location evidence="1">Mitochondrion</location>
    </subcellularLocation>
</comment>
<feature type="compositionally biased region" description="Low complexity" evidence="5">
    <location>
        <begin position="1"/>
        <end position="10"/>
    </location>
</feature>
<dbReference type="Proteomes" id="UP000789595">
    <property type="component" value="Unassembled WGS sequence"/>
</dbReference>
<dbReference type="SUPFAM" id="SSF101447">
    <property type="entry name" value="Formin homology 2 domain (FH2 domain)"/>
    <property type="match status" value="1"/>
</dbReference>
<evidence type="ECO:0000256" key="3">
    <source>
        <dbReference type="ARBA" id="ARBA00023128"/>
    </source>
</evidence>
<dbReference type="Pfam" id="PF07534">
    <property type="entry name" value="TLD"/>
    <property type="match status" value="1"/>
</dbReference>
<evidence type="ECO:0000313" key="7">
    <source>
        <dbReference type="EMBL" id="CAE0696510.1"/>
    </source>
</evidence>
<evidence type="ECO:0000256" key="2">
    <source>
        <dbReference type="ARBA" id="ARBA00009540"/>
    </source>
</evidence>
<keyword evidence="3" id="KW-0496">Mitochondrion</keyword>
<dbReference type="EMBL" id="HBIW01013906">
    <property type="protein sequence ID" value="CAE0696510.1"/>
    <property type="molecule type" value="Transcribed_RNA"/>
</dbReference>